<organism evidence="3 4">
    <name type="scientific">Brassica napus</name>
    <name type="common">Rape</name>
    <dbReference type="NCBI Taxonomy" id="3708"/>
    <lineage>
        <taxon>Eukaryota</taxon>
        <taxon>Viridiplantae</taxon>
        <taxon>Streptophyta</taxon>
        <taxon>Embryophyta</taxon>
        <taxon>Tracheophyta</taxon>
        <taxon>Spermatophyta</taxon>
        <taxon>Magnoliopsida</taxon>
        <taxon>eudicotyledons</taxon>
        <taxon>Gunneridae</taxon>
        <taxon>Pentapetalae</taxon>
        <taxon>rosids</taxon>
        <taxon>malvids</taxon>
        <taxon>Brassicales</taxon>
        <taxon>Brassicaceae</taxon>
        <taxon>Brassiceae</taxon>
        <taxon>Brassica</taxon>
    </lineage>
</organism>
<dbReference type="Gene3D" id="2.40.160.120">
    <property type="match status" value="2"/>
</dbReference>
<accession>A0ABQ8BBW8</accession>
<proteinExistence type="inferred from homology"/>
<evidence type="ECO:0000313" key="3">
    <source>
        <dbReference type="EMBL" id="KAH0902289.1"/>
    </source>
</evidence>
<dbReference type="InterPro" id="IPR018494">
    <property type="entry name" value="Oxysterol-bd_CS"/>
</dbReference>
<comment type="similarity">
    <text evidence="1 2">Belongs to the OSBP family.</text>
</comment>
<dbReference type="Pfam" id="PF01237">
    <property type="entry name" value="Oxysterol_BP"/>
    <property type="match status" value="2"/>
</dbReference>
<dbReference type="Gene3D" id="3.30.70.3490">
    <property type="match status" value="2"/>
</dbReference>
<evidence type="ECO:0000313" key="4">
    <source>
        <dbReference type="Proteomes" id="UP000824890"/>
    </source>
</evidence>
<dbReference type="PANTHER" id="PTHR10972:SF102">
    <property type="entry name" value="OXYSTEROL-BINDING PROTEIN"/>
    <property type="match status" value="1"/>
</dbReference>
<evidence type="ECO:0000256" key="1">
    <source>
        <dbReference type="ARBA" id="ARBA00008842"/>
    </source>
</evidence>
<evidence type="ECO:0008006" key="5">
    <source>
        <dbReference type="Google" id="ProtNLM"/>
    </source>
</evidence>
<sequence>MRKRSFVSKSQKYHFPSKTFQMFQLLVINVPPSSYSLLPENMRRKNKKLEGTLYLPNLTRWKMKKILSTPLQMIRSHQFSAATTAEPTKIATPMLRRDDLHSFGGHDLLGECNRRDLPIERLKSVVAWNISKLRPVLFGQAPYNPVLGETHHVSSGHINVLIEQVSHHPPVSALQATHEEENIDVMWVQHFIPKFRGAYVELEVKGKRVMKLQSRKETYDMNQPRLVIRLVPVPRADWAGKMKIKCPETDLEAELHLVSDSFIERFRGNNNRAVKGKISESSSGSKLYDIFGNWDRTISAKNLKTGEVEVIYNANESISGLKPPTVKNLKEVMESESAMVWSEVSEGILNKDWERAREAKKAVEEKQRKSLKQREVSGESLVPQHFSVVKNGKDWDCTPLQPTVPRAPLKRRDRHIFMWFSNIVLLLLHAKETGLVAEEEETRKNLVIAKPFALEDDKDSEHAASNGIRRILSLFKNVRLGSDLTNFQLPPQLNQPRSQLQCYGEMIYSFCGQDLIGECSRRDLPIERLKSVVAWNISTLRPIVFGMSPYNPVLGETHHVSHGHINVLTEQVSHHPPVSALHATHENENIDVTWCQYFTPKFRGAYVDVEVKGKRTMKLLNRKETYEMDQPRLVVRFLPAPGAHWTGKIKIKCPETDLEAELHLISDSFIERFKGNNNRSIKGKISQTSSGDKLYDISGHWDRTISAKNLKTGEVEVIYNAKESISGLRPPTVKNLKEVMESESAMVWSEVSEKILNKDWERAREAKKAVEEKQRESLKRREASGESWVPKHFSVVRNGKDWDCSPLQPTVPRAPLVITEAQEENMN</sequence>
<comment type="caution">
    <text evidence="3">The sequence shown here is derived from an EMBL/GenBank/DDBJ whole genome shotgun (WGS) entry which is preliminary data.</text>
</comment>
<dbReference type="InterPro" id="IPR000648">
    <property type="entry name" value="Oxysterol-bd"/>
</dbReference>
<gene>
    <name evidence="3" type="ORF">HID58_041792</name>
</gene>
<dbReference type="SUPFAM" id="SSF144000">
    <property type="entry name" value="Oxysterol-binding protein-like"/>
    <property type="match status" value="2"/>
</dbReference>
<reference evidence="3 4" key="1">
    <citation type="submission" date="2021-05" db="EMBL/GenBank/DDBJ databases">
        <title>Genome Assembly of Synthetic Allotetraploid Brassica napus Reveals Homoeologous Exchanges between Subgenomes.</title>
        <authorList>
            <person name="Davis J.T."/>
        </authorList>
    </citation>
    <scope>NUCLEOTIDE SEQUENCE [LARGE SCALE GENOMIC DNA]</scope>
    <source>
        <strain evidence="4">cv. Da-Ae</strain>
        <tissue evidence="3">Seedling</tissue>
    </source>
</reference>
<protein>
    <recommendedName>
        <fullName evidence="5">Oxysterol-binding protein</fullName>
    </recommendedName>
</protein>
<dbReference type="PANTHER" id="PTHR10972">
    <property type="entry name" value="OXYSTEROL-BINDING PROTEIN-RELATED"/>
    <property type="match status" value="1"/>
</dbReference>
<name>A0ABQ8BBW8_BRANA</name>
<keyword evidence="4" id="KW-1185">Reference proteome</keyword>
<dbReference type="InterPro" id="IPR037239">
    <property type="entry name" value="OSBP_sf"/>
</dbReference>
<dbReference type="EMBL" id="JAGKQM010000011">
    <property type="protein sequence ID" value="KAH0902289.1"/>
    <property type="molecule type" value="Genomic_DNA"/>
</dbReference>
<dbReference type="PROSITE" id="PS01013">
    <property type="entry name" value="OSBP"/>
    <property type="match status" value="2"/>
</dbReference>
<evidence type="ECO:0000256" key="2">
    <source>
        <dbReference type="RuleBase" id="RU003844"/>
    </source>
</evidence>
<dbReference type="Proteomes" id="UP000824890">
    <property type="component" value="Unassembled WGS sequence"/>
</dbReference>